<proteinExistence type="predicted"/>
<dbReference type="Proteomes" id="UP001341840">
    <property type="component" value="Unassembled WGS sequence"/>
</dbReference>
<name>A0ABU6Z4M8_9FABA</name>
<reference evidence="1 2" key="1">
    <citation type="journal article" date="2023" name="Plants (Basel)">
        <title>Bridging the Gap: Combining Genomics and Transcriptomics Approaches to Understand Stylosanthes scabra, an Orphan Legume from the Brazilian Caatinga.</title>
        <authorList>
            <person name="Ferreira-Neto J.R.C."/>
            <person name="da Silva M.D."/>
            <person name="Binneck E."/>
            <person name="de Melo N.F."/>
            <person name="da Silva R.H."/>
            <person name="de Melo A.L.T.M."/>
            <person name="Pandolfi V."/>
            <person name="Bustamante F.O."/>
            <person name="Brasileiro-Vidal A.C."/>
            <person name="Benko-Iseppon A.M."/>
        </authorList>
    </citation>
    <scope>NUCLEOTIDE SEQUENCE [LARGE SCALE GENOMIC DNA]</scope>
    <source>
        <tissue evidence="1">Leaves</tissue>
    </source>
</reference>
<organism evidence="1 2">
    <name type="scientific">Stylosanthes scabra</name>
    <dbReference type="NCBI Taxonomy" id="79078"/>
    <lineage>
        <taxon>Eukaryota</taxon>
        <taxon>Viridiplantae</taxon>
        <taxon>Streptophyta</taxon>
        <taxon>Embryophyta</taxon>
        <taxon>Tracheophyta</taxon>
        <taxon>Spermatophyta</taxon>
        <taxon>Magnoliopsida</taxon>
        <taxon>eudicotyledons</taxon>
        <taxon>Gunneridae</taxon>
        <taxon>Pentapetalae</taxon>
        <taxon>rosids</taxon>
        <taxon>fabids</taxon>
        <taxon>Fabales</taxon>
        <taxon>Fabaceae</taxon>
        <taxon>Papilionoideae</taxon>
        <taxon>50 kb inversion clade</taxon>
        <taxon>dalbergioids sensu lato</taxon>
        <taxon>Dalbergieae</taxon>
        <taxon>Pterocarpus clade</taxon>
        <taxon>Stylosanthes</taxon>
    </lineage>
</organism>
<evidence type="ECO:0000313" key="2">
    <source>
        <dbReference type="Proteomes" id="UP001341840"/>
    </source>
</evidence>
<protein>
    <submittedName>
        <fullName evidence="1">Uncharacterized protein</fullName>
    </submittedName>
</protein>
<keyword evidence="2" id="KW-1185">Reference proteome</keyword>
<gene>
    <name evidence="1" type="ORF">PIB30_015549</name>
</gene>
<comment type="caution">
    <text evidence="1">The sequence shown here is derived from an EMBL/GenBank/DDBJ whole genome shotgun (WGS) entry which is preliminary data.</text>
</comment>
<evidence type="ECO:0000313" key="1">
    <source>
        <dbReference type="EMBL" id="MED6217215.1"/>
    </source>
</evidence>
<sequence length="105" mass="11827">MYFFYFLRSNEILYAQINRVPPWPASSAGSAAGAAPAALLERPRGVILSHNTKGGMKVPRKENIEEREGKMSESRILLPLYRRRPYLGVSGHEIRISGPLTPRYV</sequence>
<accession>A0ABU6Z4M8</accession>
<dbReference type="EMBL" id="JASCZI010271903">
    <property type="protein sequence ID" value="MED6217215.1"/>
    <property type="molecule type" value="Genomic_DNA"/>
</dbReference>